<evidence type="ECO:0000256" key="1">
    <source>
        <dbReference type="ARBA" id="ARBA00001946"/>
    </source>
</evidence>
<feature type="domain" description="DAGKc" evidence="13">
    <location>
        <begin position="1"/>
        <end position="132"/>
    </location>
</feature>
<evidence type="ECO:0000256" key="4">
    <source>
        <dbReference type="ARBA" id="ARBA00022679"/>
    </source>
</evidence>
<dbReference type="PANTHER" id="PTHR12358:SF106">
    <property type="entry name" value="LIPID KINASE YEGS"/>
    <property type="match status" value="1"/>
</dbReference>
<dbReference type="Pfam" id="PF00781">
    <property type="entry name" value="DAGK_cat"/>
    <property type="match status" value="1"/>
</dbReference>
<evidence type="ECO:0000259" key="13">
    <source>
        <dbReference type="PROSITE" id="PS50146"/>
    </source>
</evidence>
<dbReference type="Pfam" id="PF19279">
    <property type="entry name" value="YegS_C"/>
    <property type="match status" value="1"/>
</dbReference>
<keyword evidence="3" id="KW-0444">Lipid biosynthesis</keyword>
<dbReference type="AlphaFoldDB" id="A0A3R9P8S5"/>
<evidence type="ECO:0000313" key="14">
    <source>
        <dbReference type="EMBL" id="RSL33892.1"/>
    </source>
</evidence>
<dbReference type="Gene3D" id="2.60.200.40">
    <property type="match status" value="1"/>
</dbReference>
<keyword evidence="4" id="KW-0808">Transferase</keyword>
<dbReference type="InterPro" id="IPR050187">
    <property type="entry name" value="Lipid_Phosphate_FormReg"/>
</dbReference>
<keyword evidence="7 14" id="KW-0418">Kinase</keyword>
<evidence type="ECO:0000256" key="9">
    <source>
        <dbReference type="ARBA" id="ARBA00022842"/>
    </source>
</evidence>
<evidence type="ECO:0000256" key="8">
    <source>
        <dbReference type="ARBA" id="ARBA00022840"/>
    </source>
</evidence>
<gene>
    <name evidence="14" type="ORF">D7Z54_07150</name>
</gene>
<evidence type="ECO:0000313" key="15">
    <source>
        <dbReference type="Proteomes" id="UP000275076"/>
    </source>
</evidence>
<comment type="cofactor">
    <cofactor evidence="1">
        <name>Mg(2+)</name>
        <dbReference type="ChEBI" id="CHEBI:18420"/>
    </cofactor>
</comment>
<dbReference type="PANTHER" id="PTHR12358">
    <property type="entry name" value="SPHINGOSINE KINASE"/>
    <property type="match status" value="1"/>
</dbReference>
<evidence type="ECO:0000256" key="3">
    <source>
        <dbReference type="ARBA" id="ARBA00022516"/>
    </source>
</evidence>
<keyword evidence="8" id="KW-0067">ATP-binding</keyword>
<dbReference type="PROSITE" id="PS50146">
    <property type="entry name" value="DAGK"/>
    <property type="match status" value="1"/>
</dbReference>
<keyword evidence="5" id="KW-0479">Metal-binding</keyword>
<dbReference type="NCBIfam" id="NF009874">
    <property type="entry name" value="PRK13337.1"/>
    <property type="match status" value="1"/>
</dbReference>
<keyword evidence="6" id="KW-0547">Nucleotide-binding</keyword>
<keyword evidence="10" id="KW-0443">Lipid metabolism</keyword>
<dbReference type="GO" id="GO:0008654">
    <property type="term" value="P:phospholipid biosynthetic process"/>
    <property type="evidence" value="ECO:0007669"/>
    <property type="project" value="UniProtKB-KW"/>
</dbReference>
<dbReference type="SUPFAM" id="SSF111331">
    <property type="entry name" value="NAD kinase/diacylglycerol kinase-like"/>
    <property type="match status" value="1"/>
</dbReference>
<keyword evidence="15" id="KW-1185">Reference proteome</keyword>
<dbReference type="EMBL" id="RBVX01000005">
    <property type="protein sequence ID" value="RSL33892.1"/>
    <property type="molecule type" value="Genomic_DNA"/>
</dbReference>
<dbReference type="NCBIfam" id="TIGR00147">
    <property type="entry name" value="YegS/Rv2252/BmrU family lipid kinase"/>
    <property type="match status" value="1"/>
</dbReference>
<keyword evidence="12" id="KW-1208">Phospholipid metabolism</keyword>
<evidence type="ECO:0000256" key="6">
    <source>
        <dbReference type="ARBA" id="ARBA00022741"/>
    </source>
</evidence>
<dbReference type="GO" id="GO:0005886">
    <property type="term" value="C:plasma membrane"/>
    <property type="evidence" value="ECO:0007669"/>
    <property type="project" value="TreeGrafter"/>
</dbReference>
<keyword evidence="9" id="KW-0460">Magnesium</keyword>
<evidence type="ECO:0000256" key="5">
    <source>
        <dbReference type="ARBA" id="ARBA00022723"/>
    </source>
</evidence>
<evidence type="ECO:0000256" key="7">
    <source>
        <dbReference type="ARBA" id="ARBA00022777"/>
    </source>
</evidence>
<accession>A0A3R9P8S5</accession>
<dbReference type="InterPro" id="IPR045540">
    <property type="entry name" value="YegS/DAGK_C"/>
</dbReference>
<comment type="similarity">
    <text evidence="2">Belongs to the diacylglycerol/lipid kinase family.</text>
</comment>
<dbReference type="InterPro" id="IPR001206">
    <property type="entry name" value="Diacylglycerol_kinase_cat_dom"/>
</dbReference>
<dbReference type="GO" id="GO:0046872">
    <property type="term" value="F:metal ion binding"/>
    <property type="evidence" value="ECO:0007669"/>
    <property type="project" value="UniProtKB-KW"/>
</dbReference>
<reference evidence="14 15" key="1">
    <citation type="submission" date="2018-10" db="EMBL/GenBank/DDBJ databases">
        <title>Draft genome sequence of Bacillus salarius IM0101, isolated from a hypersaline soil in Inner Mongolia, China.</title>
        <authorList>
            <person name="Yamprayoonswat W."/>
            <person name="Boonvisut S."/>
            <person name="Jumpathong W."/>
            <person name="Sittihan S."/>
            <person name="Ruangsuj P."/>
            <person name="Wanthongcharoen S."/>
            <person name="Thongpramul N."/>
            <person name="Pimmason S."/>
            <person name="Yu B."/>
            <person name="Yasawong M."/>
        </authorList>
    </citation>
    <scope>NUCLEOTIDE SEQUENCE [LARGE SCALE GENOMIC DNA]</scope>
    <source>
        <strain evidence="14 15">IM0101</strain>
    </source>
</reference>
<protein>
    <submittedName>
        <fullName evidence="14">Diacylglycerol kinase</fullName>
    </submittedName>
</protein>
<proteinExistence type="inferred from homology"/>
<dbReference type="InterPro" id="IPR016064">
    <property type="entry name" value="NAD/diacylglycerol_kinase_sf"/>
</dbReference>
<evidence type="ECO:0000256" key="12">
    <source>
        <dbReference type="ARBA" id="ARBA00023264"/>
    </source>
</evidence>
<evidence type="ECO:0000256" key="10">
    <source>
        <dbReference type="ARBA" id="ARBA00023098"/>
    </source>
</evidence>
<dbReference type="GO" id="GO:0005524">
    <property type="term" value="F:ATP binding"/>
    <property type="evidence" value="ECO:0007669"/>
    <property type="project" value="UniProtKB-KW"/>
</dbReference>
<dbReference type="InterPro" id="IPR005218">
    <property type="entry name" value="Diacylglycerol/lipid_kinase"/>
</dbReference>
<dbReference type="GO" id="GO:0004143">
    <property type="term" value="F:ATP-dependent diacylglycerol kinase activity"/>
    <property type="evidence" value="ECO:0007669"/>
    <property type="project" value="TreeGrafter"/>
</dbReference>
<dbReference type="SMART" id="SM00046">
    <property type="entry name" value="DAGKc"/>
    <property type="match status" value="1"/>
</dbReference>
<keyword evidence="11" id="KW-0594">Phospholipid biosynthesis</keyword>
<evidence type="ECO:0000256" key="11">
    <source>
        <dbReference type="ARBA" id="ARBA00023209"/>
    </source>
</evidence>
<name>A0A3R9P8S5_9BACI</name>
<dbReference type="Gene3D" id="3.40.50.10330">
    <property type="entry name" value="Probable inorganic polyphosphate/atp-NAD kinase, domain 1"/>
    <property type="match status" value="1"/>
</dbReference>
<organism evidence="14 15">
    <name type="scientific">Salibacterium salarium</name>
    <dbReference type="NCBI Taxonomy" id="284579"/>
    <lineage>
        <taxon>Bacteria</taxon>
        <taxon>Bacillati</taxon>
        <taxon>Bacillota</taxon>
        <taxon>Bacilli</taxon>
        <taxon>Bacillales</taxon>
        <taxon>Bacillaceae</taxon>
    </lineage>
</organism>
<dbReference type="InterPro" id="IPR017438">
    <property type="entry name" value="ATP-NAD_kinase_N"/>
</dbReference>
<dbReference type="NCBIfam" id="NF009603">
    <property type="entry name" value="PRK13055.1"/>
    <property type="match status" value="1"/>
</dbReference>
<dbReference type="OrthoDB" id="142078at2"/>
<evidence type="ECO:0000256" key="2">
    <source>
        <dbReference type="ARBA" id="ARBA00005983"/>
    </source>
</evidence>
<dbReference type="Proteomes" id="UP000275076">
    <property type="component" value="Unassembled WGS sequence"/>
</dbReference>
<sequence>MERARVIYNPTSGREHMKRHLPYVLDRLESEGYEASAHMTKRENDAKEEAKRAGQAGYDVVIAAGGDGTIFEVVNGLAELEKRPKLGLIPAGTTNDLARALGIDGSNIESVCDVISSNNVQPVDIGKVNDQFFINIAAGGKLTELTYDTPSKLKTMLGQFAYYVKGFEKLRFLKPKYARIEYDGKLFEGEIMMFLISNTNSVGGFEKLLPNASFDDGMFDMIVIKKTNIPELIRIGSQALNGEHLHHNKIMYMQANRIKIEVEEDMELNLDGEYGGILPAEFVNLHHHVQMFCPSHTQQAES</sequence>
<comment type="caution">
    <text evidence="14">The sequence shown here is derived from an EMBL/GenBank/DDBJ whole genome shotgun (WGS) entry which is preliminary data.</text>
</comment>
<dbReference type="RefSeq" id="WP_125555164.1">
    <property type="nucleotide sequence ID" value="NZ_RBVX01000005.1"/>
</dbReference>